<protein>
    <submittedName>
        <fullName evidence="2">Uncharacterized protein</fullName>
    </submittedName>
</protein>
<evidence type="ECO:0000256" key="1">
    <source>
        <dbReference type="SAM" id="Phobius"/>
    </source>
</evidence>
<gene>
    <name evidence="2" type="ORF">BWD09_13605</name>
</gene>
<name>A0A1X3CWF0_9NEIS</name>
<dbReference type="STRING" id="194197.BWD09_13605"/>
<dbReference type="Proteomes" id="UP000193118">
    <property type="component" value="Unassembled WGS sequence"/>
</dbReference>
<dbReference type="EMBL" id="MTBO01000142">
    <property type="protein sequence ID" value="OSI11958.1"/>
    <property type="molecule type" value="Genomic_DNA"/>
</dbReference>
<dbReference type="AlphaFoldDB" id="A0A1X3CWF0"/>
<keyword evidence="1" id="KW-0472">Membrane</keyword>
<sequence>KLAQTQIQLKPATVPMAKIFDTEPLHPSTPDDAKGNTDVFAVGEKACRRLVQDLHGKFIPFQTASGFSNIGPVWQSGSWRYLYLHDKGDGHTVSVSQRLKERFSTLISALCAQFAVSLLALPALFFL</sequence>
<accession>A0A1X3CWF0</accession>
<keyword evidence="1" id="KW-1133">Transmembrane helix</keyword>
<organism evidence="2 3">
    <name type="scientific">Neisseria dentiae</name>
    <dbReference type="NCBI Taxonomy" id="194197"/>
    <lineage>
        <taxon>Bacteria</taxon>
        <taxon>Pseudomonadati</taxon>
        <taxon>Pseudomonadota</taxon>
        <taxon>Betaproteobacteria</taxon>
        <taxon>Neisseriales</taxon>
        <taxon>Neisseriaceae</taxon>
        <taxon>Neisseria</taxon>
    </lineage>
</organism>
<keyword evidence="1" id="KW-0812">Transmembrane</keyword>
<keyword evidence="3" id="KW-1185">Reference proteome</keyword>
<evidence type="ECO:0000313" key="2">
    <source>
        <dbReference type="EMBL" id="OSI11958.1"/>
    </source>
</evidence>
<evidence type="ECO:0000313" key="3">
    <source>
        <dbReference type="Proteomes" id="UP000193118"/>
    </source>
</evidence>
<feature type="non-terminal residue" evidence="2">
    <location>
        <position position="127"/>
    </location>
</feature>
<feature type="transmembrane region" description="Helical" evidence="1">
    <location>
        <begin position="106"/>
        <end position="126"/>
    </location>
</feature>
<reference evidence="3" key="1">
    <citation type="submission" date="2017-01" db="EMBL/GenBank/DDBJ databases">
        <authorList>
            <person name="Wolfgang W.J."/>
            <person name="Cole J."/>
            <person name="Wroblewski D."/>
            <person name="Mcginnis J."/>
            <person name="Musser K.A."/>
        </authorList>
    </citation>
    <scope>NUCLEOTIDE SEQUENCE [LARGE SCALE GENOMIC DNA]</scope>
    <source>
        <strain evidence="3">DSM 19151</strain>
    </source>
</reference>
<feature type="non-terminal residue" evidence="2">
    <location>
        <position position="1"/>
    </location>
</feature>
<comment type="caution">
    <text evidence="2">The sequence shown here is derived from an EMBL/GenBank/DDBJ whole genome shotgun (WGS) entry which is preliminary data.</text>
</comment>
<proteinExistence type="predicted"/>